<dbReference type="RefSeq" id="WP_075860387.1">
    <property type="nucleotide sequence ID" value="NZ_BDJK01000066.1"/>
</dbReference>
<evidence type="ECO:0000313" key="5">
    <source>
        <dbReference type="Proteomes" id="UP000187485"/>
    </source>
</evidence>
<name>A0A1L8CYJ7_9THEO</name>
<keyword evidence="2 4" id="KW-0808">Transferase</keyword>
<dbReference type="PANTHER" id="PTHR43861">
    <property type="entry name" value="TRANS-ACONITATE 2-METHYLTRANSFERASE-RELATED"/>
    <property type="match status" value="1"/>
</dbReference>
<dbReference type="SUPFAM" id="SSF53335">
    <property type="entry name" value="S-adenosyl-L-methionine-dependent methyltransferases"/>
    <property type="match status" value="1"/>
</dbReference>
<reference evidence="5" key="1">
    <citation type="submission" date="2016-12" db="EMBL/GenBank/DDBJ databases">
        <title>Draft Genome Sequences od Carboxydothermus pertinax and islandicus, Hydrogenogenic Carboxydotrophic Bacteria.</title>
        <authorList>
            <person name="Fukuyama Y."/>
            <person name="Ohmae K."/>
            <person name="Yoneda Y."/>
            <person name="Yoshida T."/>
            <person name="Sako Y."/>
        </authorList>
    </citation>
    <scope>NUCLEOTIDE SEQUENCE [LARGE SCALE GENOMIC DNA]</scope>
    <source>
        <strain evidence="5">Ug1</strain>
    </source>
</reference>
<dbReference type="Pfam" id="PF13649">
    <property type="entry name" value="Methyltransf_25"/>
    <property type="match status" value="1"/>
</dbReference>
<keyword evidence="1 4" id="KW-0489">Methyltransferase</keyword>
<dbReference type="InterPro" id="IPR029063">
    <property type="entry name" value="SAM-dependent_MTases_sf"/>
</dbReference>
<dbReference type="OrthoDB" id="9811589at2"/>
<dbReference type="GO" id="GO:0008168">
    <property type="term" value="F:methyltransferase activity"/>
    <property type="evidence" value="ECO:0007669"/>
    <property type="project" value="UniProtKB-KW"/>
</dbReference>
<gene>
    <name evidence="4" type="ORF">cpu_25000</name>
</gene>
<dbReference type="GO" id="GO:0032259">
    <property type="term" value="P:methylation"/>
    <property type="evidence" value="ECO:0007669"/>
    <property type="project" value="UniProtKB-KW"/>
</dbReference>
<keyword evidence="5" id="KW-1185">Reference proteome</keyword>
<dbReference type="Gene3D" id="3.40.50.150">
    <property type="entry name" value="Vaccinia Virus protein VP39"/>
    <property type="match status" value="1"/>
</dbReference>
<evidence type="ECO:0000256" key="1">
    <source>
        <dbReference type="ARBA" id="ARBA00022603"/>
    </source>
</evidence>
<dbReference type="CDD" id="cd02440">
    <property type="entry name" value="AdoMet_MTases"/>
    <property type="match status" value="1"/>
</dbReference>
<evidence type="ECO:0000313" key="4">
    <source>
        <dbReference type="EMBL" id="GAV23990.1"/>
    </source>
</evidence>
<dbReference type="Proteomes" id="UP000187485">
    <property type="component" value="Unassembled WGS sequence"/>
</dbReference>
<dbReference type="PANTHER" id="PTHR43861:SF1">
    <property type="entry name" value="TRANS-ACONITATE 2-METHYLTRANSFERASE"/>
    <property type="match status" value="1"/>
</dbReference>
<dbReference type="Gene3D" id="2.20.25.110">
    <property type="entry name" value="S-adenosyl-L-methionine-dependent methyltransferases"/>
    <property type="match status" value="1"/>
</dbReference>
<dbReference type="AlphaFoldDB" id="A0A1L8CYJ7"/>
<feature type="domain" description="Methyltransferase" evidence="3">
    <location>
        <begin position="35"/>
        <end position="127"/>
    </location>
</feature>
<proteinExistence type="predicted"/>
<sequence>MGFSLLNKYYDLLFPANLIVVDRLERLFTLGKKLLDAGCGTGNYALSLAEKGFEITGIDINPEFIKLAKKKAQGKENLKFITLDLTSFHLEESFSGIYCIGNTLPILGLEGIKKALANFFNHLIPGGLLIGQIVNFTLFLNTGTYPFPEKKLPEFDLIFRRRYELTGSQVRFFIELIFPQKGEIYTDQMFLYPVTVDELKTLLEVAGFRKINFYRDFTLAPYDLEGRDLVFWAQK</sequence>
<protein>
    <submittedName>
        <fullName evidence="4">SAM-dependent methyltransferase</fullName>
    </submittedName>
</protein>
<organism evidence="4 5">
    <name type="scientific">Carboxydothermus pertinax</name>
    <dbReference type="NCBI Taxonomy" id="870242"/>
    <lineage>
        <taxon>Bacteria</taxon>
        <taxon>Bacillati</taxon>
        <taxon>Bacillota</taxon>
        <taxon>Clostridia</taxon>
        <taxon>Thermoanaerobacterales</taxon>
        <taxon>Thermoanaerobacteraceae</taxon>
        <taxon>Carboxydothermus</taxon>
    </lineage>
</organism>
<dbReference type="STRING" id="870242.cpu_25000"/>
<accession>A0A1L8CYJ7</accession>
<evidence type="ECO:0000259" key="3">
    <source>
        <dbReference type="Pfam" id="PF13649"/>
    </source>
</evidence>
<evidence type="ECO:0000256" key="2">
    <source>
        <dbReference type="ARBA" id="ARBA00022679"/>
    </source>
</evidence>
<dbReference type="EMBL" id="BDJK01000066">
    <property type="protein sequence ID" value="GAV23990.1"/>
    <property type="molecule type" value="Genomic_DNA"/>
</dbReference>
<comment type="caution">
    <text evidence="4">The sequence shown here is derived from an EMBL/GenBank/DDBJ whole genome shotgun (WGS) entry which is preliminary data.</text>
</comment>
<dbReference type="InterPro" id="IPR041698">
    <property type="entry name" value="Methyltransf_25"/>
</dbReference>